<sequence length="911" mass="99576">MLMHQSVRSACSGGGDNDKGLIFNMHLTSLLVSVFLAQLRRCRAADYVCTNGQTTAISVTPDQPAWFQTAGFPNPYPAPSPHCIFTFASPAGYGVKLLFEQFFTDSNDVLQFCLTLQSPSMYCTTLTGDPLDFYKQEFVYRGGQQFVATFFSKLPTVISQSPPFVNSGFRGKAVAYQKSQDASCVASSIQLSNGESDIITSPSYPDTYAQNLNCLWTITASDRFRLVFNEFHTMDSDILTIYDGSGSVLDRLSGDVTKDEPYTLYVEKFAKLQFQSSNSKSTTPGFYATVNAYSSGDSTQTCSTSGNFDLVALGDSGLTISTPDFGSIAYPNNWNCQWTVRNTNVTSAIVAHLWLETEHCCDILEVRGVGKEPLAFRGKEARIYFLWNVMQLEMNFSSDGALSSTGFQMVMKAVDCTCDLMKEIELDANVPSVNINSPGYTTGVGYCNGLQCGWTIRTPSGSSMLISISSLQLRESLLSSDSNFLAIQEQFGRTLANYTSQNNSDAGLPGVHVAGNVAQIMFTSGRYFPSDTVARGFALKATMISLTPTVQVNQSLSDTSVGVPIEQLIDNNTSYMGLWTVRARSGRRIRFYNLGRSNANVQLILLDGPDMTSPTLNSSQANANAVTGKVNPVVSSGEFMTVAYFSQSPNGAARFAALLSDYEDDDYESRCGGFAFVHHSVNSPPTQFEQTSIKNQQCLSVLYAFKDAGASAYTDAMNFNFQNVGESLSVFRGITTDAQFLIANFRPYPANIYGTFATLQFAGNVSLSFQFVALNAGQITLQSEGGVIMSPDYKANGSPQISQIYSWNGNENGLVFNLETHLYSGSLVIESSLYSKTQATITVTSSNDERIINICGTYARITYNSNTANGSGILASYRQSTENLCNFAYTPRCAYLLLFYQLILLCYHCYA</sequence>
<evidence type="ECO:0000259" key="4">
    <source>
        <dbReference type="PROSITE" id="PS01180"/>
    </source>
</evidence>
<dbReference type="InterPro" id="IPR035914">
    <property type="entry name" value="Sperma_CUB_dom_sf"/>
</dbReference>
<dbReference type="Pfam" id="PF23061">
    <property type="entry name" value="CUB_M02D8_5_2nd"/>
    <property type="match status" value="1"/>
</dbReference>
<dbReference type="InterPro" id="IPR000859">
    <property type="entry name" value="CUB_dom"/>
</dbReference>
<reference evidence="6" key="1">
    <citation type="submission" date="2022-11" db="UniProtKB">
        <authorList>
            <consortium name="WormBaseParasite"/>
        </authorList>
    </citation>
    <scope>IDENTIFICATION</scope>
</reference>
<protein>
    <submittedName>
        <fullName evidence="6">CUB domain-containing protein</fullName>
    </submittedName>
</protein>
<evidence type="ECO:0000313" key="5">
    <source>
        <dbReference type="Proteomes" id="UP000887566"/>
    </source>
</evidence>
<dbReference type="PANTHER" id="PTHR24255:SF31">
    <property type="entry name" value="CUBILIN-LIKE PROTEIN"/>
    <property type="match status" value="1"/>
</dbReference>
<keyword evidence="1" id="KW-1015">Disulfide bond</keyword>
<evidence type="ECO:0000313" key="6">
    <source>
        <dbReference type="WBParaSite" id="PSAMB.scaffold5917size10586.g27515.t1"/>
    </source>
</evidence>
<dbReference type="WBParaSite" id="PSAMB.scaffold5917size10586.g27515.t1">
    <property type="protein sequence ID" value="PSAMB.scaffold5917size10586.g27515.t1"/>
    <property type="gene ID" value="PSAMB.scaffold5917size10586.g27515"/>
</dbReference>
<dbReference type="AlphaFoldDB" id="A0A914WZX6"/>
<dbReference type="GO" id="GO:0005615">
    <property type="term" value="C:extracellular space"/>
    <property type="evidence" value="ECO:0007669"/>
    <property type="project" value="TreeGrafter"/>
</dbReference>
<dbReference type="Gene3D" id="2.60.120.290">
    <property type="entry name" value="Spermadhesin, CUB domain"/>
    <property type="match status" value="3"/>
</dbReference>
<dbReference type="SMART" id="SM00042">
    <property type="entry name" value="CUB"/>
    <property type="match status" value="3"/>
</dbReference>
<keyword evidence="5" id="KW-1185">Reference proteome</keyword>
<evidence type="ECO:0000256" key="2">
    <source>
        <dbReference type="PROSITE-ProRule" id="PRU00059"/>
    </source>
</evidence>
<evidence type="ECO:0000256" key="3">
    <source>
        <dbReference type="SAM" id="SignalP"/>
    </source>
</evidence>
<proteinExistence type="predicted"/>
<dbReference type="InterPro" id="IPR059047">
    <property type="entry name" value="CUB_M02D8_5_3rd"/>
</dbReference>
<dbReference type="Proteomes" id="UP000887566">
    <property type="component" value="Unplaced"/>
</dbReference>
<feature type="chain" id="PRO_5037321262" evidence="3">
    <location>
        <begin position="45"/>
        <end position="911"/>
    </location>
</feature>
<comment type="caution">
    <text evidence="2">Lacks conserved residue(s) required for the propagation of feature annotation.</text>
</comment>
<organism evidence="5 6">
    <name type="scientific">Plectus sambesii</name>
    <dbReference type="NCBI Taxonomy" id="2011161"/>
    <lineage>
        <taxon>Eukaryota</taxon>
        <taxon>Metazoa</taxon>
        <taxon>Ecdysozoa</taxon>
        <taxon>Nematoda</taxon>
        <taxon>Chromadorea</taxon>
        <taxon>Plectida</taxon>
        <taxon>Plectina</taxon>
        <taxon>Plectoidea</taxon>
        <taxon>Plectidae</taxon>
        <taxon>Plectus</taxon>
    </lineage>
</organism>
<evidence type="ECO:0000256" key="1">
    <source>
        <dbReference type="ARBA" id="ARBA00023157"/>
    </source>
</evidence>
<accession>A0A914WZX6</accession>
<dbReference type="Pfam" id="PF23062">
    <property type="entry name" value="CUB_M02D8_5_3rd"/>
    <property type="match status" value="1"/>
</dbReference>
<dbReference type="PANTHER" id="PTHR24255">
    <property type="entry name" value="COMPLEMENT COMPONENT 1, S SUBCOMPONENT-RELATED"/>
    <property type="match status" value="1"/>
</dbReference>
<feature type="domain" description="CUB" evidence="4">
    <location>
        <begin position="184"/>
        <end position="293"/>
    </location>
</feature>
<keyword evidence="3" id="KW-0732">Signal</keyword>
<name>A0A914WZX6_9BILA</name>
<dbReference type="SUPFAM" id="SSF49854">
    <property type="entry name" value="Spermadhesin, CUB domain"/>
    <property type="match status" value="4"/>
</dbReference>
<feature type="signal peptide" evidence="3">
    <location>
        <begin position="1"/>
        <end position="44"/>
    </location>
</feature>
<dbReference type="InterPro" id="IPR059046">
    <property type="entry name" value="CUB_M02D8_5_2nd"/>
</dbReference>
<dbReference type="CDD" id="cd00041">
    <property type="entry name" value="CUB"/>
    <property type="match status" value="1"/>
</dbReference>
<dbReference type="GO" id="GO:0004252">
    <property type="term" value="F:serine-type endopeptidase activity"/>
    <property type="evidence" value="ECO:0007669"/>
    <property type="project" value="TreeGrafter"/>
</dbReference>
<feature type="domain" description="CUB" evidence="4">
    <location>
        <begin position="416"/>
        <end position="544"/>
    </location>
</feature>
<dbReference type="PROSITE" id="PS01180">
    <property type="entry name" value="CUB"/>
    <property type="match status" value="2"/>
</dbReference>